<dbReference type="AlphaFoldDB" id="A0A9P7L453"/>
<evidence type="ECO:0000313" key="2">
    <source>
        <dbReference type="EMBL" id="KAG5763895.1"/>
    </source>
</evidence>
<proteinExistence type="predicted"/>
<accession>A0A9P7L453</accession>
<reference evidence="2" key="2">
    <citation type="submission" date="2020-10" db="EMBL/GenBank/DDBJ databases">
        <authorList>
            <person name="Peck L.D."/>
            <person name="Nowell R.W."/>
            <person name="Flood J."/>
            <person name="Ryan M.J."/>
            <person name="Barraclough T.G."/>
        </authorList>
    </citation>
    <scope>NUCLEOTIDE SEQUENCE</scope>
    <source>
        <strain evidence="2">IMI 127659i</strain>
    </source>
</reference>
<dbReference type="Proteomes" id="UP000750502">
    <property type="component" value="Unassembled WGS sequence"/>
</dbReference>
<evidence type="ECO:0000313" key="3">
    <source>
        <dbReference type="Proteomes" id="UP000750502"/>
    </source>
</evidence>
<sequence length="395" mass="44473">MVLVRYGGLYLQRQSSTRRKSHFPTASQTDSSVIHHIKSHQAGTPAPPEEYERLEVDPVTRLYLHMSPEESISELWVRTYRETLYTLIVVTDYGRSLVVGPQTNIPGATYHAIAKLPQNKPSRMFYLEAFDEKIGWLHFDSVSTWQHPGQRQIQSTWGSVPEWPTQVFPMYPAYYTSARLDDVREITPCMARPSWYYGQGEKITGLLLSYANGSRSSVGEVRLDKLGTPKAATSDTMFIQYKGYDWSGVREPTSHLVDYGIEWFGFSEPLSPISSDETVDNADDETDDGSGAEDGSSEEGSISTFVERILSIAVPMSGRLDWTKTESTDDYTLSHHKHSTPKDEMRHVLAEHGAMATQEPVVRSLTTLIGNIGPENLEKVYRNAETNGNYDIFGL</sequence>
<dbReference type="OrthoDB" id="5153231at2759"/>
<feature type="region of interest" description="Disordered" evidence="1">
    <location>
        <begin position="272"/>
        <end position="301"/>
    </location>
</feature>
<reference evidence="2" key="1">
    <citation type="journal article" date="2020" name="bioRxiv">
        <title>Historical genomics reveals the evolutionary mechanisms behind multiple outbreaks of the host-specific coffee wilt pathogen Fusarium xylarioides.</title>
        <authorList>
            <person name="Peck D."/>
            <person name="Nowell R.W."/>
            <person name="Flood J."/>
            <person name="Ryan M.J."/>
            <person name="Barraclough T.G."/>
        </authorList>
    </citation>
    <scope>NUCLEOTIDE SEQUENCE</scope>
    <source>
        <strain evidence="2">IMI 127659i</strain>
    </source>
</reference>
<comment type="caution">
    <text evidence="2">The sequence shown here is derived from an EMBL/GenBank/DDBJ whole genome shotgun (WGS) entry which is preliminary data.</text>
</comment>
<feature type="compositionally biased region" description="Acidic residues" evidence="1">
    <location>
        <begin position="277"/>
        <end position="297"/>
    </location>
</feature>
<name>A0A9P7L453_9HYPO</name>
<dbReference type="EMBL" id="JADFTT010000279">
    <property type="protein sequence ID" value="KAG5763895.1"/>
    <property type="molecule type" value="Genomic_DNA"/>
</dbReference>
<evidence type="ECO:0000256" key="1">
    <source>
        <dbReference type="SAM" id="MobiDB-lite"/>
    </source>
</evidence>
<organism evidence="2 3">
    <name type="scientific">Fusarium xylarioides</name>
    <dbReference type="NCBI Taxonomy" id="221167"/>
    <lineage>
        <taxon>Eukaryota</taxon>
        <taxon>Fungi</taxon>
        <taxon>Dikarya</taxon>
        <taxon>Ascomycota</taxon>
        <taxon>Pezizomycotina</taxon>
        <taxon>Sordariomycetes</taxon>
        <taxon>Hypocreomycetidae</taxon>
        <taxon>Hypocreales</taxon>
        <taxon>Nectriaceae</taxon>
        <taxon>Fusarium</taxon>
        <taxon>Fusarium fujikuroi species complex</taxon>
    </lineage>
</organism>
<gene>
    <name evidence="2" type="ORF">H9Q72_008025</name>
</gene>
<protein>
    <submittedName>
        <fullName evidence="2">Uncharacterized protein</fullName>
    </submittedName>
</protein>
<keyword evidence="3" id="KW-1185">Reference proteome</keyword>